<gene>
    <name evidence="1" type="ORF">AB4874_17850</name>
</gene>
<dbReference type="Gene3D" id="3.40.50.300">
    <property type="entry name" value="P-loop containing nucleotide triphosphate hydrolases"/>
    <property type="match status" value="1"/>
</dbReference>
<keyword evidence="2" id="KW-1185">Reference proteome</keyword>
<accession>A0ABV3TPC3</accession>
<name>A0ABV3TPC3_9RHOB</name>
<protein>
    <recommendedName>
        <fullName evidence="3">Serine kinase</fullName>
    </recommendedName>
</protein>
<evidence type="ECO:0008006" key="3">
    <source>
        <dbReference type="Google" id="ProtNLM"/>
    </source>
</evidence>
<proteinExistence type="predicted"/>
<dbReference type="RefSeq" id="WP_368392996.1">
    <property type="nucleotide sequence ID" value="NZ_JBFRYC010000016.1"/>
</dbReference>
<reference evidence="1 2" key="1">
    <citation type="journal article" date="2011" name="Int. J. Syst. Evol. Microbiol.">
        <title>Zhongshania antarctica gen. nov., sp. nov. and Zhongshania guokunii sp. nov., gammaproteobacteria respectively isolated from coastal attached (fast) ice and surface seawater of the Antarctic.</title>
        <authorList>
            <person name="Li H.J."/>
            <person name="Zhang X.Y."/>
            <person name="Chen C.X."/>
            <person name="Zhang Y.J."/>
            <person name="Gao Z.M."/>
            <person name="Yu Y."/>
            <person name="Chen X.L."/>
            <person name="Chen B."/>
            <person name="Zhang Y.Z."/>
        </authorList>
    </citation>
    <scope>NUCLEOTIDE SEQUENCE [LARGE SCALE GENOMIC DNA]</scope>
    <source>
        <strain evidence="1 2">15-R06ZXC-3</strain>
    </source>
</reference>
<sequence>MKLAGQRCRKHHPKTMSVFRVEKNLIIRPENVAASLARVFDHFEAMFADAQYERSFGIAGQRFRVRSCSDAYLSQADLALASTPNTDQPATRIAVGIAGKGGFPTLTWGSQYFVERGVEAALAKTRYRLHHFPEKSFWQLFDRQTGCGIQIMPTEHGYPDWDPGSPLRNFLQWQLAKDGGALIHAGSLAVDGRGVLLAGAGGSGKSGTVLSGILQGLQTVGDDYVFVNPVSLTAYPLFDTLKQDHVGLKRLQLNNHPAIPKRVNWQNKYQFYLPDLGHKGPDHIQLGALLLPKITGAAKTTLTITTAKEAFLALAPSGVSQIPGDRPLLYSVAAEISRRLPCYRLDLGPDPTEITRAIRHYIAEF</sequence>
<organism evidence="1 2">
    <name type="scientific">Thioclava arctica</name>
    <dbReference type="NCBI Taxonomy" id="3238301"/>
    <lineage>
        <taxon>Bacteria</taxon>
        <taxon>Pseudomonadati</taxon>
        <taxon>Pseudomonadota</taxon>
        <taxon>Alphaproteobacteria</taxon>
        <taxon>Rhodobacterales</taxon>
        <taxon>Paracoccaceae</taxon>
        <taxon>Thioclava</taxon>
    </lineage>
</organism>
<evidence type="ECO:0000313" key="2">
    <source>
        <dbReference type="Proteomes" id="UP001557465"/>
    </source>
</evidence>
<dbReference type="SUPFAM" id="SSF53795">
    <property type="entry name" value="PEP carboxykinase-like"/>
    <property type="match status" value="1"/>
</dbReference>
<dbReference type="Proteomes" id="UP001557465">
    <property type="component" value="Unassembled WGS sequence"/>
</dbReference>
<dbReference type="InterPro" id="IPR027417">
    <property type="entry name" value="P-loop_NTPase"/>
</dbReference>
<evidence type="ECO:0000313" key="1">
    <source>
        <dbReference type="EMBL" id="MEX1663465.1"/>
    </source>
</evidence>
<dbReference type="EMBL" id="JBFRYC010000016">
    <property type="protein sequence ID" value="MEX1663465.1"/>
    <property type="molecule type" value="Genomic_DNA"/>
</dbReference>
<comment type="caution">
    <text evidence="1">The sequence shown here is derived from an EMBL/GenBank/DDBJ whole genome shotgun (WGS) entry which is preliminary data.</text>
</comment>